<dbReference type="InterPro" id="IPR002575">
    <property type="entry name" value="Aminoglycoside_PTrfase"/>
</dbReference>
<dbReference type="SUPFAM" id="SSF56112">
    <property type="entry name" value="Protein kinase-like (PK-like)"/>
    <property type="match status" value="1"/>
</dbReference>
<evidence type="ECO:0000313" key="3">
    <source>
        <dbReference type="Proteomes" id="UP000663942"/>
    </source>
</evidence>
<proteinExistence type="predicted"/>
<dbReference type="PANTHER" id="PTHR21310">
    <property type="entry name" value="AMINOGLYCOSIDE PHOSPHOTRANSFERASE-RELATED-RELATED"/>
    <property type="match status" value="1"/>
</dbReference>
<evidence type="ECO:0000259" key="1">
    <source>
        <dbReference type="Pfam" id="PF01636"/>
    </source>
</evidence>
<protein>
    <submittedName>
        <fullName evidence="2">Aminoglycoside phosphotransferase family protein</fullName>
    </submittedName>
</protein>
<feature type="domain" description="Aminoglycoside phosphotransferase" evidence="1">
    <location>
        <begin position="23"/>
        <end position="232"/>
    </location>
</feature>
<evidence type="ECO:0000313" key="2">
    <source>
        <dbReference type="EMBL" id="QTC88392.1"/>
    </source>
</evidence>
<dbReference type="RefSeq" id="WP_207825567.1">
    <property type="nucleotide sequence ID" value="NZ_CP062006.1"/>
</dbReference>
<name>A0ABX7SL31_9CAUL</name>
<gene>
    <name evidence="2" type="ORF">IFE19_03070</name>
</gene>
<dbReference type="InterPro" id="IPR011009">
    <property type="entry name" value="Kinase-like_dom_sf"/>
</dbReference>
<dbReference type="PANTHER" id="PTHR21310:SF15">
    <property type="entry name" value="AMINOGLYCOSIDE PHOSPHOTRANSFERASE DOMAIN-CONTAINING PROTEIN"/>
    <property type="match status" value="1"/>
</dbReference>
<dbReference type="Proteomes" id="UP000663942">
    <property type="component" value="Chromosome"/>
</dbReference>
<keyword evidence="3" id="KW-1185">Reference proteome</keyword>
<dbReference type="Gene3D" id="3.90.1200.10">
    <property type="match status" value="1"/>
</dbReference>
<dbReference type="InterPro" id="IPR051678">
    <property type="entry name" value="AGP_Transferase"/>
</dbReference>
<reference evidence="2 3" key="1">
    <citation type="submission" date="2020-09" db="EMBL/GenBank/DDBJ databases">
        <title>Brevundimonas sp. LVF1 isolated from an oligotrophic pond in Goettingen, Germany.</title>
        <authorList>
            <person name="Friedrich I."/>
            <person name="Klassen A."/>
            <person name="Neubauer H."/>
            <person name="Schneider D."/>
            <person name="Hertel R."/>
            <person name="Daniel R."/>
        </authorList>
    </citation>
    <scope>NUCLEOTIDE SEQUENCE [LARGE SCALE GENOMIC DNA]</scope>
    <source>
        <strain evidence="2 3">LVF1</strain>
    </source>
</reference>
<organism evidence="2 3">
    <name type="scientific">Brevundimonas pondensis</name>
    <dbReference type="NCBI Taxonomy" id="2774189"/>
    <lineage>
        <taxon>Bacteria</taxon>
        <taxon>Pseudomonadati</taxon>
        <taxon>Pseudomonadota</taxon>
        <taxon>Alphaproteobacteria</taxon>
        <taxon>Caulobacterales</taxon>
        <taxon>Caulobacteraceae</taxon>
        <taxon>Brevundimonas</taxon>
    </lineage>
</organism>
<accession>A0ABX7SL31</accession>
<dbReference type="EMBL" id="CP062006">
    <property type="protein sequence ID" value="QTC88392.1"/>
    <property type="molecule type" value="Genomic_DNA"/>
</dbReference>
<dbReference type="Pfam" id="PF01636">
    <property type="entry name" value="APH"/>
    <property type="match status" value="1"/>
</dbReference>
<sequence>MSALEAETRRLVTELTGHPPSAIEQITKGVMTYKFLVHTRIGRLVVRFYPLGREQAGAVEPALLERFRSAGLMTPEVIAASTADRMRYSIYRYIEGRTLEDAASTIDGASLARLASNVSEQLALLSGLTVENFGDLISPVRAEHSTLRHLVRATAKRAVEARGELPSSLREVAGRMLNWKPHPNAAARAQLIWGDISPEHIIVDQCDRLAGLIDFEGVFVAHRAATLGFLQARYPIP</sequence>